<keyword evidence="3 4" id="KW-0067">ATP-binding</keyword>
<protein>
    <recommendedName>
        <fullName evidence="5">5-formyltetrahydrofolate cyclo-ligase</fullName>
        <ecNumber evidence="5">6.3.3.2</ecNumber>
    </recommendedName>
</protein>
<dbReference type="SUPFAM" id="SSF100950">
    <property type="entry name" value="NagB/RpiA/CoA transferase-like"/>
    <property type="match status" value="1"/>
</dbReference>
<dbReference type="GO" id="GO:0046872">
    <property type="term" value="F:metal ion binding"/>
    <property type="evidence" value="ECO:0007669"/>
    <property type="project" value="UniProtKB-KW"/>
</dbReference>
<dbReference type="PIRSF" id="PIRSF006806">
    <property type="entry name" value="FTHF_cligase"/>
    <property type="match status" value="1"/>
</dbReference>
<reference evidence="6 7" key="1">
    <citation type="submission" date="2020-10" db="EMBL/GenBank/DDBJ databases">
        <title>Degradation of 1,4-Dioxane by Xanthobacter sp. YN2, via a Novel Group-2 Soluble Di-Iron Monooxygenase.</title>
        <authorList>
            <person name="Ma F."/>
            <person name="Wang Y."/>
            <person name="Yang J."/>
            <person name="Guo H."/>
            <person name="Su D."/>
            <person name="Yu L."/>
        </authorList>
    </citation>
    <scope>NUCLEOTIDE SEQUENCE [LARGE SCALE GENOMIC DNA]</scope>
    <source>
        <strain evidence="6 7">YN2</strain>
    </source>
</reference>
<evidence type="ECO:0000256" key="1">
    <source>
        <dbReference type="ARBA" id="ARBA00010638"/>
    </source>
</evidence>
<accession>A0A974PPH1</accession>
<dbReference type="GO" id="GO:0035999">
    <property type="term" value="P:tetrahydrofolate interconversion"/>
    <property type="evidence" value="ECO:0007669"/>
    <property type="project" value="TreeGrafter"/>
</dbReference>
<keyword evidence="5" id="KW-0479">Metal-binding</keyword>
<dbReference type="GO" id="GO:0009396">
    <property type="term" value="P:folic acid-containing compound biosynthetic process"/>
    <property type="evidence" value="ECO:0007669"/>
    <property type="project" value="TreeGrafter"/>
</dbReference>
<organism evidence="6 7">
    <name type="scientific">Xanthobacter dioxanivorans</name>
    <dbReference type="NCBI Taxonomy" id="2528964"/>
    <lineage>
        <taxon>Bacteria</taxon>
        <taxon>Pseudomonadati</taxon>
        <taxon>Pseudomonadota</taxon>
        <taxon>Alphaproteobacteria</taxon>
        <taxon>Hyphomicrobiales</taxon>
        <taxon>Xanthobacteraceae</taxon>
        <taxon>Xanthobacter</taxon>
    </lineage>
</organism>
<dbReference type="AlphaFoldDB" id="A0A974PPH1"/>
<dbReference type="EC" id="6.3.3.2" evidence="5"/>
<gene>
    <name evidence="6" type="ORF">EZH22_02905</name>
</gene>
<dbReference type="RefSeq" id="WP_203194293.1">
    <property type="nucleotide sequence ID" value="NZ_CP063362.1"/>
</dbReference>
<keyword evidence="6" id="KW-0436">Ligase</keyword>
<keyword evidence="2 4" id="KW-0547">Nucleotide-binding</keyword>
<dbReference type="Gene3D" id="3.40.50.10420">
    <property type="entry name" value="NagB/RpiA/CoA transferase-like"/>
    <property type="match status" value="1"/>
</dbReference>
<keyword evidence="5" id="KW-0460">Magnesium</keyword>
<comment type="catalytic activity">
    <reaction evidence="5">
        <text>(6S)-5-formyl-5,6,7,8-tetrahydrofolate + ATP = (6R)-5,10-methenyltetrahydrofolate + ADP + phosphate</text>
        <dbReference type="Rhea" id="RHEA:10488"/>
        <dbReference type="ChEBI" id="CHEBI:30616"/>
        <dbReference type="ChEBI" id="CHEBI:43474"/>
        <dbReference type="ChEBI" id="CHEBI:57455"/>
        <dbReference type="ChEBI" id="CHEBI:57457"/>
        <dbReference type="ChEBI" id="CHEBI:456216"/>
        <dbReference type="EC" id="6.3.3.2"/>
    </reaction>
</comment>
<dbReference type="GO" id="GO:0005524">
    <property type="term" value="F:ATP binding"/>
    <property type="evidence" value="ECO:0007669"/>
    <property type="project" value="UniProtKB-KW"/>
</dbReference>
<dbReference type="InterPro" id="IPR024185">
    <property type="entry name" value="FTHF_cligase-like_sf"/>
</dbReference>
<evidence type="ECO:0000256" key="2">
    <source>
        <dbReference type="ARBA" id="ARBA00022741"/>
    </source>
</evidence>
<dbReference type="Pfam" id="PF01812">
    <property type="entry name" value="5-FTHF_cyc-lig"/>
    <property type="match status" value="1"/>
</dbReference>
<sequence length="205" mass="21571">MDIAAEKKRLRALALGRRAGMGAGVREAASRVAAGHALAALGPVAGRTVAAFAPFRDEIDTAPLTTALRRAGARLALPVIVGRGHPLIFRLWDAAASLTPAGAYGIPEPGPEAPEVIPDVVLVPLAAFDRRGYRIGYGAGFYDRTLHLLRQNNTILTLGFAFACQEVEAVPVESHDEAVDMMITESAALACARPRGGRSGQTESH</sequence>
<proteinExistence type="inferred from homology"/>
<feature type="binding site" evidence="4">
    <location>
        <position position="58"/>
    </location>
    <ligand>
        <name>substrate</name>
    </ligand>
</feature>
<dbReference type="Proteomes" id="UP000596427">
    <property type="component" value="Chromosome"/>
</dbReference>
<dbReference type="KEGG" id="xdi:EZH22_02905"/>
<dbReference type="GO" id="GO:0030272">
    <property type="term" value="F:5-formyltetrahydrofolate cyclo-ligase activity"/>
    <property type="evidence" value="ECO:0007669"/>
    <property type="project" value="UniProtKB-EC"/>
</dbReference>
<evidence type="ECO:0000313" key="6">
    <source>
        <dbReference type="EMBL" id="QRG07378.1"/>
    </source>
</evidence>
<evidence type="ECO:0000313" key="7">
    <source>
        <dbReference type="Proteomes" id="UP000596427"/>
    </source>
</evidence>
<feature type="binding site" evidence="4">
    <location>
        <begin position="134"/>
        <end position="142"/>
    </location>
    <ligand>
        <name>ATP</name>
        <dbReference type="ChEBI" id="CHEBI:30616"/>
    </ligand>
</feature>
<name>A0A974PPH1_9HYPH</name>
<comment type="cofactor">
    <cofactor evidence="5">
        <name>Mg(2+)</name>
        <dbReference type="ChEBI" id="CHEBI:18420"/>
    </cofactor>
</comment>
<dbReference type="EMBL" id="CP063362">
    <property type="protein sequence ID" value="QRG07378.1"/>
    <property type="molecule type" value="Genomic_DNA"/>
</dbReference>
<dbReference type="PANTHER" id="PTHR23407">
    <property type="entry name" value="ATPASE INHIBITOR/5-FORMYLTETRAHYDROFOLATE CYCLO-LIGASE"/>
    <property type="match status" value="1"/>
</dbReference>
<dbReference type="InterPro" id="IPR037171">
    <property type="entry name" value="NagB/RpiA_transferase-like"/>
</dbReference>
<feature type="binding site" evidence="4">
    <location>
        <begin position="7"/>
        <end position="11"/>
    </location>
    <ligand>
        <name>ATP</name>
        <dbReference type="ChEBI" id="CHEBI:30616"/>
    </ligand>
</feature>
<evidence type="ECO:0000256" key="5">
    <source>
        <dbReference type="RuleBase" id="RU361279"/>
    </source>
</evidence>
<comment type="similarity">
    <text evidence="1 5">Belongs to the 5-formyltetrahydrofolate cyclo-ligase family.</text>
</comment>
<evidence type="ECO:0000256" key="4">
    <source>
        <dbReference type="PIRSR" id="PIRSR006806-1"/>
    </source>
</evidence>
<dbReference type="NCBIfam" id="TIGR02727">
    <property type="entry name" value="MTHFS_bact"/>
    <property type="match status" value="1"/>
</dbReference>
<dbReference type="PANTHER" id="PTHR23407:SF1">
    <property type="entry name" value="5-FORMYLTETRAHYDROFOLATE CYCLO-LIGASE"/>
    <property type="match status" value="1"/>
</dbReference>
<dbReference type="InterPro" id="IPR002698">
    <property type="entry name" value="FTHF_cligase"/>
</dbReference>
<evidence type="ECO:0000256" key="3">
    <source>
        <dbReference type="ARBA" id="ARBA00022840"/>
    </source>
</evidence>
<keyword evidence="7" id="KW-1185">Reference proteome</keyword>